<keyword evidence="3" id="KW-1185">Reference proteome</keyword>
<dbReference type="InterPro" id="IPR001719">
    <property type="entry name" value="AP_endonuc_2"/>
</dbReference>
<dbReference type="PANTHER" id="PTHR21445">
    <property type="entry name" value="ENDONUCLEASE IV ENDODEOXYRIBONUCLEASE IV"/>
    <property type="match status" value="1"/>
</dbReference>
<proteinExistence type="predicted"/>
<protein>
    <submittedName>
        <fullName evidence="2">Deoxyribonuclease-4</fullName>
    </submittedName>
</protein>
<dbReference type="Gene3D" id="3.20.20.150">
    <property type="entry name" value="Divalent-metal-dependent TIM barrel enzymes"/>
    <property type="match status" value="1"/>
</dbReference>
<dbReference type="PANTHER" id="PTHR21445:SF0">
    <property type="entry name" value="APURINIC-APYRIMIDINIC ENDONUCLEASE"/>
    <property type="match status" value="1"/>
</dbReference>
<gene>
    <name evidence="2" type="ORF">SAMN02746091_01612</name>
</gene>
<evidence type="ECO:0000259" key="1">
    <source>
        <dbReference type="Pfam" id="PF01261"/>
    </source>
</evidence>
<dbReference type="GO" id="GO:0008270">
    <property type="term" value="F:zinc ion binding"/>
    <property type="evidence" value="ECO:0007669"/>
    <property type="project" value="InterPro"/>
</dbReference>
<dbReference type="Proteomes" id="UP000184423">
    <property type="component" value="Unassembled WGS sequence"/>
</dbReference>
<dbReference type="Pfam" id="PF01261">
    <property type="entry name" value="AP_endonuc_2"/>
    <property type="match status" value="1"/>
</dbReference>
<evidence type="ECO:0000313" key="2">
    <source>
        <dbReference type="EMBL" id="SHF02299.1"/>
    </source>
</evidence>
<dbReference type="SUPFAM" id="SSF51658">
    <property type="entry name" value="Xylose isomerase-like"/>
    <property type="match status" value="1"/>
</dbReference>
<dbReference type="SMART" id="SM00518">
    <property type="entry name" value="AP2Ec"/>
    <property type="match status" value="1"/>
</dbReference>
<dbReference type="GO" id="GO:0003906">
    <property type="term" value="F:DNA-(apurinic or apyrimidinic site) endonuclease activity"/>
    <property type="evidence" value="ECO:0007669"/>
    <property type="project" value="TreeGrafter"/>
</dbReference>
<feature type="domain" description="Xylose isomerase-like TIM barrel" evidence="1">
    <location>
        <begin position="27"/>
        <end position="275"/>
    </location>
</feature>
<dbReference type="InterPro" id="IPR036237">
    <property type="entry name" value="Xyl_isomerase-like_sf"/>
</dbReference>
<evidence type="ECO:0000313" key="3">
    <source>
        <dbReference type="Proteomes" id="UP000184423"/>
    </source>
</evidence>
<dbReference type="EMBL" id="FQVG01000029">
    <property type="protein sequence ID" value="SHF02299.1"/>
    <property type="molecule type" value="Genomic_DNA"/>
</dbReference>
<dbReference type="GO" id="GO:0008081">
    <property type="term" value="F:phosphoric diester hydrolase activity"/>
    <property type="evidence" value="ECO:0007669"/>
    <property type="project" value="TreeGrafter"/>
</dbReference>
<dbReference type="RefSeq" id="WP_073248929.1">
    <property type="nucleotide sequence ID" value="NZ_FQVG01000029.1"/>
</dbReference>
<accession>A0A1M4Y9J2</accession>
<reference evidence="3" key="1">
    <citation type="submission" date="2016-11" db="EMBL/GenBank/DDBJ databases">
        <authorList>
            <person name="Varghese N."/>
            <person name="Submissions S."/>
        </authorList>
    </citation>
    <scope>NUCLEOTIDE SEQUENCE [LARGE SCALE GENOMIC DNA]</scope>
    <source>
        <strain evidence="3">DSM 10124</strain>
    </source>
</reference>
<sequence>MTAKFGPSGNSKGFYDEGYKSSVDMPKWLKEKGLDAYEYSFGRGINIGFETAEKIGNAAFENNILLSIHSPYYINFGSSDVEMQDKSQEYLRKTLILADKMRADRVVLHPGSVGKILRKQAFENLVVAIKKSLTMLKELNLYGKIFICPETMGKKNQLGTLDEILEICQIDETLIPTIDFGHIHALGRGAINSIEDYEFIFNRIENALGRYRLDNLHCHFSRIEFTDAGEKKHWTFNDTQYGPEFEPLAELLVKRKISPRIICESRENMAEDSLKMKKIYIEYLTKLNYSLQSEQ</sequence>
<name>A0A1M4Y9J2_9CLOT</name>
<organism evidence="2 3">
    <name type="scientific">Caloramator proteoclasticus DSM 10124</name>
    <dbReference type="NCBI Taxonomy" id="1121262"/>
    <lineage>
        <taxon>Bacteria</taxon>
        <taxon>Bacillati</taxon>
        <taxon>Bacillota</taxon>
        <taxon>Clostridia</taxon>
        <taxon>Eubacteriales</taxon>
        <taxon>Clostridiaceae</taxon>
        <taxon>Caloramator</taxon>
    </lineage>
</organism>
<dbReference type="AlphaFoldDB" id="A0A1M4Y9J2"/>
<dbReference type="InterPro" id="IPR013022">
    <property type="entry name" value="Xyl_isomerase-like_TIM-brl"/>
</dbReference>
<dbReference type="GO" id="GO:0003677">
    <property type="term" value="F:DNA binding"/>
    <property type="evidence" value="ECO:0007669"/>
    <property type="project" value="InterPro"/>
</dbReference>
<dbReference type="GO" id="GO:0006284">
    <property type="term" value="P:base-excision repair"/>
    <property type="evidence" value="ECO:0007669"/>
    <property type="project" value="TreeGrafter"/>
</dbReference>